<protein>
    <submittedName>
        <fullName evidence="1">Uncharacterized protein</fullName>
    </submittedName>
</protein>
<dbReference type="OrthoDB" id="1708317at2"/>
<evidence type="ECO:0000313" key="1">
    <source>
        <dbReference type="EMBL" id="SDY84072.1"/>
    </source>
</evidence>
<dbReference type="RefSeq" id="WP_091728078.1">
    <property type="nucleotide sequence ID" value="NZ_FNQE01000009.1"/>
</dbReference>
<name>A0A1H3N5C1_9FIRM</name>
<dbReference type="EMBL" id="FNQE01000009">
    <property type="protein sequence ID" value="SDY84072.1"/>
    <property type="molecule type" value="Genomic_DNA"/>
</dbReference>
<accession>A0A1H3N5C1</accession>
<reference evidence="1 2" key="1">
    <citation type="submission" date="2016-10" db="EMBL/GenBank/DDBJ databases">
        <authorList>
            <person name="de Groot N.N."/>
        </authorList>
    </citation>
    <scope>NUCLEOTIDE SEQUENCE [LARGE SCALE GENOMIC DNA]</scope>
    <source>
        <strain evidence="1 2">DSM 21650</strain>
    </source>
</reference>
<evidence type="ECO:0000313" key="2">
    <source>
        <dbReference type="Proteomes" id="UP000198625"/>
    </source>
</evidence>
<sequence>MNIILLLLGLILIVVTIWMISFNNKTQQNSMQNKSIDFEIKSEDSFFIDNEIEFEEVLNNISENENKNFDLISEEKSYINQEPIEYSKDINRTSSQLTTYAEDIKKDIRDDNIEKIIGLNKSGLKAEEIAKMLGKGIREVEIIIKLYSLKNYEN</sequence>
<dbReference type="AlphaFoldDB" id="A0A1H3N5C1"/>
<dbReference type="STRING" id="415015.SAMN05660462_01016"/>
<organism evidence="1 2">
    <name type="scientific">Proteiniborus ethanoligenes</name>
    <dbReference type="NCBI Taxonomy" id="415015"/>
    <lineage>
        <taxon>Bacteria</taxon>
        <taxon>Bacillati</taxon>
        <taxon>Bacillota</taxon>
        <taxon>Clostridia</taxon>
        <taxon>Eubacteriales</taxon>
        <taxon>Proteiniborus</taxon>
    </lineage>
</organism>
<dbReference type="Proteomes" id="UP000198625">
    <property type="component" value="Unassembled WGS sequence"/>
</dbReference>
<dbReference type="InterPro" id="IPR046118">
    <property type="entry name" value="DUF6115"/>
</dbReference>
<dbReference type="Pfam" id="PF19610">
    <property type="entry name" value="DUF6115"/>
    <property type="match status" value="1"/>
</dbReference>
<keyword evidence="2" id="KW-1185">Reference proteome</keyword>
<proteinExistence type="predicted"/>
<gene>
    <name evidence="1" type="ORF">SAMN05660462_01016</name>
</gene>